<dbReference type="InterPro" id="IPR023577">
    <property type="entry name" value="CYTH_domain"/>
</dbReference>
<dbReference type="SMART" id="SM01118">
    <property type="entry name" value="CYTH"/>
    <property type="match status" value="1"/>
</dbReference>
<dbReference type="CDD" id="cd07756">
    <property type="entry name" value="CYTH-like_Pase_CHAD"/>
    <property type="match status" value="1"/>
</dbReference>
<dbReference type="PANTHER" id="PTHR39569">
    <property type="entry name" value="INORGANIC TRIPHOSPHATASE"/>
    <property type="match status" value="1"/>
</dbReference>
<dbReference type="OrthoDB" id="3034217at2"/>
<evidence type="ECO:0000259" key="1">
    <source>
        <dbReference type="PROSITE" id="PS51707"/>
    </source>
</evidence>
<dbReference type="InterPro" id="IPR039013">
    <property type="entry name" value="YgiF"/>
</dbReference>
<dbReference type="RefSeq" id="WP_081151973.1">
    <property type="nucleotide sequence ID" value="NZ_CP020465.1"/>
</dbReference>
<dbReference type="GO" id="GO:0046872">
    <property type="term" value="F:metal ion binding"/>
    <property type="evidence" value="ECO:0007669"/>
    <property type="project" value="TreeGrafter"/>
</dbReference>
<dbReference type="Pfam" id="PF01928">
    <property type="entry name" value="CYTH"/>
    <property type="match status" value="1"/>
</dbReference>
<evidence type="ECO:0000313" key="3">
    <source>
        <dbReference type="EMBL" id="ASP48527.1"/>
    </source>
</evidence>
<sequence>MTTEIELKYLVLGDNTVEKITQVFGRENIHFSYQEKQLANCYFDTPELNLRQHDMGLRVRRSNNHIEQTIKTAGQVVGGLHSRPEYNVNIESDFPILSLFPDEIWQSGQSVANIQHELVALFNTDFKRCTWLITDANGNEVELAYDQGEIASAEKKETIHELEFELVQGDTSALFNLASLLFKALALRPGIKSKAARGYALWRTEPAVEQVQQTSYICENRSNSIAQAFTYGLGHGLTLLQKSIEGYLATQTLDELVKVKANLAVLRHGFWLFADYLTEEELLIRNELSHFIHLLAWVDNAIHLRELTNKTGNYRKKLDFSKQLIKQLKIEKRRFPNNEDICQLLHNSRFNQLQLSILQLYLLRSENKAVDNYEGGETLIKFAQDKIQFSLSEISTQMKNMASSHCQRYIAQSKPLYRSSLTGTWLAGLFDNELRDKFRRPWLDLQQGISELQSLWIIQLQLEKLSDPPKKIVQWQQSKVEGLLVALDNTKAIAIAMPPYWLE</sequence>
<dbReference type="KEGG" id="cber:B5D82_12565"/>
<name>A0A222G9I4_9GAMM</name>
<evidence type="ECO:0000313" key="4">
    <source>
        <dbReference type="Proteomes" id="UP000202259"/>
    </source>
</evidence>
<dbReference type="Gene3D" id="2.40.320.10">
    <property type="entry name" value="Hypothetical Protein Pfu-838710-001"/>
    <property type="match status" value="1"/>
</dbReference>
<gene>
    <name evidence="3" type="ORF">B5D82_12565</name>
</gene>
<feature type="domain" description="CHAD" evidence="2">
    <location>
        <begin position="222"/>
        <end position="481"/>
    </location>
</feature>
<protein>
    <submittedName>
        <fullName evidence="3">CYTH domain-containing protein</fullName>
    </submittedName>
</protein>
<dbReference type="InterPro" id="IPR007899">
    <property type="entry name" value="CHAD_dom"/>
</dbReference>
<reference evidence="3 4" key="1">
    <citation type="submission" date="2017-08" db="EMBL/GenBank/DDBJ databases">
        <title>Complete genome of Colwellia sp. NB097-1, a psychrophile bacterium ioslated from Bering Sea.</title>
        <authorList>
            <person name="Chen X."/>
        </authorList>
    </citation>
    <scope>NUCLEOTIDE SEQUENCE [LARGE SCALE GENOMIC DNA]</scope>
    <source>
        <strain evidence="3 4">NB097-1</strain>
    </source>
</reference>
<dbReference type="GO" id="GO:0050355">
    <property type="term" value="F:inorganic triphosphate phosphatase activity"/>
    <property type="evidence" value="ECO:0007669"/>
    <property type="project" value="InterPro"/>
</dbReference>
<organism evidence="3 4">
    <name type="scientific">Cognaticolwellia beringensis</name>
    <dbReference type="NCBI Taxonomy" id="1967665"/>
    <lineage>
        <taxon>Bacteria</taxon>
        <taxon>Pseudomonadati</taxon>
        <taxon>Pseudomonadota</taxon>
        <taxon>Gammaproteobacteria</taxon>
        <taxon>Alteromonadales</taxon>
        <taxon>Colwelliaceae</taxon>
        <taxon>Cognaticolwellia</taxon>
    </lineage>
</organism>
<dbReference type="PROSITE" id="PS51707">
    <property type="entry name" value="CYTH"/>
    <property type="match status" value="1"/>
</dbReference>
<accession>A0A222G9I4</accession>
<keyword evidence="4" id="KW-1185">Reference proteome</keyword>
<proteinExistence type="predicted"/>
<dbReference type="EMBL" id="CP020465">
    <property type="protein sequence ID" value="ASP48527.1"/>
    <property type="molecule type" value="Genomic_DNA"/>
</dbReference>
<dbReference type="SUPFAM" id="SSF55154">
    <property type="entry name" value="CYTH-like phosphatases"/>
    <property type="match status" value="1"/>
</dbReference>
<dbReference type="InterPro" id="IPR033469">
    <property type="entry name" value="CYTH-like_dom_sf"/>
</dbReference>
<feature type="domain" description="CYTH" evidence="1">
    <location>
        <begin position="2"/>
        <end position="205"/>
    </location>
</feature>
<dbReference type="Proteomes" id="UP000202259">
    <property type="component" value="Chromosome"/>
</dbReference>
<dbReference type="PANTHER" id="PTHR39569:SF1">
    <property type="entry name" value="INORGANIC TRIPHOSPHATASE"/>
    <property type="match status" value="1"/>
</dbReference>
<dbReference type="PROSITE" id="PS51708">
    <property type="entry name" value="CHAD"/>
    <property type="match status" value="1"/>
</dbReference>
<evidence type="ECO:0000259" key="2">
    <source>
        <dbReference type="PROSITE" id="PS51708"/>
    </source>
</evidence>
<dbReference type="AlphaFoldDB" id="A0A222G9I4"/>